<gene>
    <name evidence="1" type="ORF">LOC71_09340</name>
</gene>
<name>A0ABS8NG12_9BACT</name>
<evidence type="ECO:0000313" key="1">
    <source>
        <dbReference type="EMBL" id="MCC9642477.1"/>
    </source>
</evidence>
<dbReference type="RefSeq" id="WP_230273289.1">
    <property type="nucleotide sequence ID" value="NZ_JAJKFW010000020.1"/>
</dbReference>
<accession>A0ABS8NG12</accession>
<keyword evidence="2" id="KW-1185">Reference proteome</keyword>
<dbReference type="EMBL" id="JAJKFW010000020">
    <property type="protein sequence ID" value="MCC9642477.1"/>
    <property type="molecule type" value="Genomic_DNA"/>
</dbReference>
<proteinExistence type="predicted"/>
<organism evidence="1 2">
    <name type="scientific">Rhodopirellula halodulae</name>
    <dbReference type="NCBI Taxonomy" id="2894198"/>
    <lineage>
        <taxon>Bacteria</taxon>
        <taxon>Pseudomonadati</taxon>
        <taxon>Planctomycetota</taxon>
        <taxon>Planctomycetia</taxon>
        <taxon>Pirellulales</taxon>
        <taxon>Pirellulaceae</taxon>
        <taxon>Rhodopirellula</taxon>
    </lineage>
</organism>
<reference evidence="1" key="1">
    <citation type="submission" date="2021-11" db="EMBL/GenBank/DDBJ databases">
        <title>Genome sequence.</title>
        <authorList>
            <person name="Sun Q."/>
        </authorList>
    </citation>
    <scope>NUCLEOTIDE SEQUENCE</scope>
    <source>
        <strain evidence="1">JC740</strain>
    </source>
</reference>
<comment type="caution">
    <text evidence="1">The sequence shown here is derived from an EMBL/GenBank/DDBJ whole genome shotgun (WGS) entry which is preliminary data.</text>
</comment>
<sequence length="257" mass="29430">MSGEIFRESGLIESVLSQRVRRSRVVKSGVIVDDGLSVYTSQERQFMRIESRSIFYPKPVDPDGYIRPHELSVICASSENEDREVVAARLAVDYLDIARIEEEGMNVMQVCDADSQGWHHVCSAMLEPTEACAEYRKELGIDHPVLGLTFIHRAVFHSSMRDWQRMIIDSVSKLFVGETATVMWRRGTDMTDRELASLGFRIVANEDLLFRPNVLRSEYETVNDARDPNFDLMVPEEAGEYVQQEWDREADLDFDGV</sequence>
<protein>
    <submittedName>
        <fullName evidence="1">Uncharacterized protein</fullName>
    </submittedName>
</protein>
<evidence type="ECO:0000313" key="2">
    <source>
        <dbReference type="Proteomes" id="UP001430306"/>
    </source>
</evidence>
<dbReference type="Proteomes" id="UP001430306">
    <property type="component" value="Unassembled WGS sequence"/>
</dbReference>